<sequence>MDITWISSLVLGFIISCVIFSSWNTLYRRRNLPPGPTPLPIVGNVLQIRRGKLVKSFMEVS</sequence>
<evidence type="ECO:0000313" key="2">
    <source>
        <dbReference type="EMBL" id="DBA20606.1"/>
    </source>
</evidence>
<dbReference type="GO" id="GO:0005506">
    <property type="term" value="F:iron ion binding"/>
    <property type="evidence" value="ECO:0007669"/>
    <property type="project" value="InterPro"/>
</dbReference>
<organism evidence="2 3">
    <name type="scientific">Pyxicephalus adspersus</name>
    <name type="common">African bullfrog</name>
    <dbReference type="NCBI Taxonomy" id="30357"/>
    <lineage>
        <taxon>Eukaryota</taxon>
        <taxon>Metazoa</taxon>
        <taxon>Chordata</taxon>
        <taxon>Craniata</taxon>
        <taxon>Vertebrata</taxon>
        <taxon>Euteleostomi</taxon>
        <taxon>Amphibia</taxon>
        <taxon>Batrachia</taxon>
        <taxon>Anura</taxon>
        <taxon>Neobatrachia</taxon>
        <taxon>Ranoidea</taxon>
        <taxon>Pyxicephalidae</taxon>
        <taxon>Pyxicephalinae</taxon>
        <taxon>Pyxicephalus</taxon>
    </lineage>
</organism>
<keyword evidence="3" id="KW-1185">Reference proteome</keyword>
<comment type="caution">
    <text evidence="2">The sequence shown here is derived from an EMBL/GenBank/DDBJ whole genome shotgun (WGS) entry which is preliminary data.</text>
</comment>
<name>A0AAV2ZV74_PYXAD</name>
<evidence type="ECO:0000256" key="1">
    <source>
        <dbReference type="SAM" id="Phobius"/>
    </source>
</evidence>
<keyword evidence="1" id="KW-1133">Transmembrane helix</keyword>
<dbReference type="InterPro" id="IPR036396">
    <property type="entry name" value="Cyt_P450_sf"/>
</dbReference>
<proteinExistence type="predicted"/>
<keyword evidence="1" id="KW-0472">Membrane</keyword>
<dbReference type="Proteomes" id="UP001181693">
    <property type="component" value="Unassembled WGS sequence"/>
</dbReference>
<reference evidence="2" key="1">
    <citation type="thesis" date="2020" institute="ProQuest LLC" country="789 East Eisenhower Parkway, Ann Arbor, MI, USA">
        <title>Comparative Genomics and Chromosome Evolution.</title>
        <authorList>
            <person name="Mudd A.B."/>
        </authorList>
    </citation>
    <scope>NUCLEOTIDE SEQUENCE</scope>
    <source>
        <strain evidence="2">1538</strain>
        <tissue evidence="2">Blood</tissue>
    </source>
</reference>
<dbReference type="GO" id="GO:0020037">
    <property type="term" value="F:heme binding"/>
    <property type="evidence" value="ECO:0007669"/>
    <property type="project" value="InterPro"/>
</dbReference>
<dbReference type="GO" id="GO:0004497">
    <property type="term" value="F:monooxygenase activity"/>
    <property type="evidence" value="ECO:0007669"/>
    <property type="project" value="InterPro"/>
</dbReference>
<dbReference type="AlphaFoldDB" id="A0AAV2ZV74"/>
<dbReference type="EMBL" id="DYDO01000007">
    <property type="protein sequence ID" value="DBA20606.1"/>
    <property type="molecule type" value="Genomic_DNA"/>
</dbReference>
<feature type="transmembrane region" description="Helical" evidence="1">
    <location>
        <begin position="6"/>
        <end position="26"/>
    </location>
</feature>
<keyword evidence="1" id="KW-0812">Transmembrane</keyword>
<dbReference type="GO" id="GO:0016705">
    <property type="term" value="F:oxidoreductase activity, acting on paired donors, with incorporation or reduction of molecular oxygen"/>
    <property type="evidence" value="ECO:0007669"/>
    <property type="project" value="InterPro"/>
</dbReference>
<accession>A0AAV2ZV74</accession>
<evidence type="ECO:0008006" key="4">
    <source>
        <dbReference type="Google" id="ProtNLM"/>
    </source>
</evidence>
<protein>
    <recommendedName>
        <fullName evidence="4">Cytochrome P450</fullName>
    </recommendedName>
</protein>
<gene>
    <name evidence="2" type="ORF">GDO54_017366</name>
</gene>
<evidence type="ECO:0000313" key="3">
    <source>
        <dbReference type="Proteomes" id="UP001181693"/>
    </source>
</evidence>
<dbReference type="SUPFAM" id="SSF48264">
    <property type="entry name" value="Cytochrome P450"/>
    <property type="match status" value="1"/>
</dbReference>